<evidence type="ECO:0000259" key="8">
    <source>
        <dbReference type="Pfam" id="PF21317"/>
    </source>
</evidence>
<feature type="domain" description="Beta-galactosidase 1-like first all-beta" evidence="8">
    <location>
        <begin position="370"/>
        <end position="462"/>
    </location>
</feature>
<feature type="domain" description="Glycoside hydrolase 35 catalytic" evidence="7">
    <location>
        <begin position="11"/>
        <end position="324"/>
    </location>
</feature>
<evidence type="ECO:0000313" key="10">
    <source>
        <dbReference type="EMBL" id="AXE39908.1"/>
    </source>
</evidence>
<dbReference type="OrthoDB" id="9813184at2"/>
<dbReference type="KEGG" id="acij:JS278_02773"/>
<dbReference type="PANTHER" id="PTHR23421">
    <property type="entry name" value="BETA-GALACTOSIDASE RELATED"/>
    <property type="match status" value="1"/>
</dbReference>
<keyword evidence="11" id="KW-1185">Reference proteome</keyword>
<dbReference type="InterPro" id="IPR008979">
    <property type="entry name" value="Galactose-bd-like_sf"/>
</dbReference>
<evidence type="ECO:0000256" key="6">
    <source>
        <dbReference type="RuleBase" id="RU003679"/>
    </source>
</evidence>
<dbReference type="InterPro" id="IPR026283">
    <property type="entry name" value="B-gal_1-like"/>
</dbReference>
<dbReference type="GO" id="GO:0005975">
    <property type="term" value="P:carbohydrate metabolic process"/>
    <property type="evidence" value="ECO:0007669"/>
    <property type="project" value="InterPro"/>
</dbReference>
<dbReference type="EC" id="3.2.1.23" evidence="5"/>
<comment type="similarity">
    <text evidence="1 6">Belongs to the glycosyl hydrolase 35 family.</text>
</comment>
<dbReference type="Gene3D" id="2.60.120.260">
    <property type="entry name" value="Galactose-binding domain-like"/>
    <property type="match status" value="2"/>
</dbReference>
<sequence>MTTFTLGEHDFLLDGHPHRILSGAIHYFRIHPDQWADRIHKARLLGLNTIETYVAWNAHEPVEGQWSWQDGLDLAAFLKAVADEGMHAIVRPAPYICAEWDDGGLPAWLFGEKAAGVRRDEPVFMAAVEAYLRRVYEIIAPLQIDRGGPVILVQIENEYGAYGSDPEYLRKLVGVTRSAGITVPLTTVDQPEDDMLAAGSLPGLLHTGSFGSRSPERLATLRRHQPSGPLMCMEYWNGWFDDWGTPHHTTEAGAAAADLDALLGAGASVNLYMLCGGTNFGLTNGANDKGTYEPITTSYDYDAPLDEAGRPTAKYWAFREVIGKYTELPDEEPEPADPAPVTSAPLPREIDLLDAVEASGTWSVLDHLPTMDEMGQFRGFALYRARIELDDAAELSLAEVRDRALVFAGDHLLGVLDRAEKSRSVQIPDGSYDLTLLVEDQGRVDYGPRLGEPKGLIGPAMVRSGKQGLGEHGLGRSGLGQPGGQLEITDWQYLTVPDDPGGLLDGSDAGRGAPPERPVLRRGRLNVDGPADLFLDTAGWGKGVAWFNGVCLGRFWERGPQRTLYVPAPMVRAGANDVVVMDLHPRPGARIATLSAPVLDQPILNPPVTT</sequence>
<proteinExistence type="inferred from homology"/>
<evidence type="ECO:0000256" key="4">
    <source>
        <dbReference type="PIRSR" id="PIRSR006336-1"/>
    </source>
</evidence>
<dbReference type="Proteomes" id="UP000251995">
    <property type="component" value="Chromosome"/>
</dbReference>
<dbReference type="AlphaFoldDB" id="A0A344UXB0"/>
<dbReference type="RefSeq" id="WP_114045712.1">
    <property type="nucleotide sequence ID" value="NZ_CP025198.1"/>
</dbReference>
<dbReference type="PIRSF" id="PIRSF006336">
    <property type="entry name" value="B-gal"/>
    <property type="match status" value="1"/>
</dbReference>
<keyword evidence="3 5" id="KW-0326">Glycosidase</keyword>
<dbReference type="SUPFAM" id="SSF49785">
    <property type="entry name" value="Galactose-binding domain-like"/>
    <property type="match status" value="1"/>
</dbReference>
<accession>A0A344UXB0</accession>
<evidence type="ECO:0000259" key="9">
    <source>
        <dbReference type="Pfam" id="PF21467"/>
    </source>
</evidence>
<feature type="active site" description="Proton donor" evidence="4">
    <location>
        <position position="158"/>
    </location>
</feature>
<evidence type="ECO:0000256" key="1">
    <source>
        <dbReference type="ARBA" id="ARBA00009809"/>
    </source>
</evidence>
<feature type="domain" description="Beta-galactosidase galactose-binding" evidence="9">
    <location>
        <begin position="522"/>
        <end position="576"/>
    </location>
</feature>
<dbReference type="PROSITE" id="PS01182">
    <property type="entry name" value="GLYCOSYL_HYDROL_F35"/>
    <property type="match status" value="1"/>
</dbReference>
<evidence type="ECO:0000256" key="2">
    <source>
        <dbReference type="ARBA" id="ARBA00022801"/>
    </source>
</evidence>
<evidence type="ECO:0000256" key="5">
    <source>
        <dbReference type="RuleBase" id="RU000675"/>
    </source>
</evidence>
<protein>
    <recommendedName>
        <fullName evidence="5">Beta-galactosidase</fullName>
        <ecNumber evidence="5">3.2.1.23</ecNumber>
    </recommendedName>
</protein>
<reference evidence="10 11" key="1">
    <citation type="submission" date="2017-12" db="EMBL/GenBank/DDBJ databases">
        <title>The whole genome sequence of the Acidipropionibacterium virtanenii sp. nov. type strain JS278.</title>
        <authorList>
            <person name="Laine P."/>
            <person name="Deptula P."/>
            <person name="Varmanen P."/>
            <person name="Auvinen P."/>
        </authorList>
    </citation>
    <scope>NUCLEOTIDE SEQUENCE [LARGE SCALE GENOMIC DNA]</scope>
    <source>
        <strain evidence="10 11">JS278</strain>
    </source>
</reference>
<dbReference type="EMBL" id="CP025198">
    <property type="protein sequence ID" value="AXE39908.1"/>
    <property type="molecule type" value="Genomic_DNA"/>
</dbReference>
<gene>
    <name evidence="10" type="primary">bga_2</name>
    <name evidence="10" type="ORF">JS278_02773</name>
</gene>
<organism evidence="10 11">
    <name type="scientific">Acidipropionibacterium virtanenii</name>
    <dbReference type="NCBI Taxonomy" id="2057246"/>
    <lineage>
        <taxon>Bacteria</taxon>
        <taxon>Bacillati</taxon>
        <taxon>Actinomycetota</taxon>
        <taxon>Actinomycetes</taxon>
        <taxon>Propionibacteriales</taxon>
        <taxon>Propionibacteriaceae</taxon>
        <taxon>Acidipropionibacterium</taxon>
    </lineage>
</organism>
<dbReference type="InterPro" id="IPR031330">
    <property type="entry name" value="Gly_Hdrlase_35_cat"/>
</dbReference>
<keyword evidence="2 5" id="KW-0378">Hydrolase</keyword>
<dbReference type="InterPro" id="IPR001944">
    <property type="entry name" value="Glycoside_Hdrlase_35"/>
</dbReference>
<dbReference type="Pfam" id="PF21467">
    <property type="entry name" value="BetaGal_gal-bd"/>
    <property type="match status" value="1"/>
</dbReference>
<dbReference type="Pfam" id="PF01301">
    <property type="entry name" value="Glyco_hydro_35"/>
    <property type="match status" value="1"/>
</dbReference>
<dbReference type="InterPro" id="IPR017853">
    <property type="entry name" value="GH"/>
</dbReference>
<feature type="active site" description="Nucleophile" evidence="4">
    <location>
        <position position="234"/>
    </location>
</feature>
<evidence type="ECO:0000256" key="3">
    <source>
        <dbReference type="ARBA" id="ARBA00023295"/>
    </source>
</evidence>
<dbReference type="InterPro" id="IPR048912">
    <property type="entry name" value="BetaGal1-like_ABD1"/>
</dbReference>
<dbReference type="InterPro" id="IPR048913">
    <property type="entry name" value="BetaGal_gal-bd"/>
</dbReference>
<dbReference type="PRINTS" id="PR00742">
    <property type="entry name" value="GLHYDRLASE35"/>
</dbReference>
<evidence type="ECO:0000313" key="11">
    <source>
        <dbReference type="Proteomes" id="UP000251995"/>
    </source>
</evidence>
<dbReference type="Gene3D" id="3.20.20.80">
    <property type="entry name" value="Glycosidases"/>
    <property type="match status" value="1"/>
</dbReference>
<name>A0A344UXB0_9ACTN</name>
<dbReference type="SUPFAM" id="SSF51445">
    <property type="entry name" value="(Trans)glycosidases"/>
    <property type="match status" value="1"/>
</dbReference>
<evidence type="ECO:0000259" key="7">
    <source>
        <dbReference type="Pfam" id="PF01301"/>
    </source>
</evidence>
<comment type="catalytic activity">
    <reaction evidence="5">
        <text>Hydrolysis of terminal non-reducing beta-D-galactose residues in beta-D-galactosides.</text>
        <dbReference type="EC" id="3.2.1.23"/>
    </reaction>
</comment>
<dbReference type="InterPro" id="IPR019801">
    <property type="entry name" value="Glyco_hydro_35_CS"/>
</dbReference>
<dbReference type="GO" id="GO:0004565">
    <property type="term" value="F:beta-galactosidase activity"/>
    <property type="evidence" value="ECO:0007669"/>
    <property type="project" value="UniProtKB-EC"/>
</dbReference>
<dbReference type="Pfam" id="PF21317">
    <property type="entry name" value="BetaGal_ABD_1"/>
    <property type="match status" value="1"/>
</dbReference>